<reference evidence="1 2" key="1">
    <citation type="submission" date="2023-12" db="EMBL/GenBank/DDBJ databases">
        <title>Baltic Sea Cyanobacteria.</title>
        <authorList>
            <person name="Delbaje E."/>
            <person name="Fewer D.P."/>
            <person name="Shishido T.K."/>
        </authorList>
    </citation>
    <scope>NUCLEOTIDE SEQUENCE [LARGE SCALE GENOMIC DNA]</scope>
    <source>
        <strain evidence="1 2">UHCC 0370</strain>
    </source>
</reference>
<keyword evidence="2" id="KW-1185">Reference proteome</keyword>
<dbReference type="InterPro" id="IPR035093">
    <property type="entry name" value="RelE/ParE_toxin_dom_sf"/>
</dbReference>
<dbReference type="EMBL" id="JAYGIE010000039">
    <property type="protein sequence ID" value="MEA5477815.1"/>
    <property type="molecule type" value="Genomic_DNA"/>
</dbReference>
<dbReference type="SUPFAM" id="SSF143011">
    <property type="entry name" value="RelE-like"/>
    <property type="match status" value="1"/>
</dbReference>
<evidence type="ECO:0008006" key="3">
    <source>
        <dbReference type="Google" id="ProtNLM"/>
    </source>
</evidence>
<dbReference type="Proteomes" id="UP001301388">
    <property type="component" value="Unassembled WGS sequence"/>
</dbReference>
<gene>
    <name evidence="1" type="ORF">VB774_09300</name>
</gene>
<proteinExistence type="predicted"/>
<protein>
    <recommendedName>
        <fullName evidence="3">Type II toxin-antitoxin system RelE/ParE family toxin</fullName>
    </recommendedName>
</protein>
<evidence type="ECO:0000313" key="1">
    <source>
        <dbReference type="EMBL" id="MEA5477815.1"/>
    </source>
</evidence>
<accession>A0ABU5THU6</accession>
<organism evidence="1 2">
    <name type="scientific">Pseudanabaena galeata UHCC 0370</name>
    <dbReference type="NCBI Taxonomy" id="3110310"/>
    <lineage>
        <taxon>Bacteria</taxon>
        <taxon>Bacillati</taxon>
        <taxon>Cyanobacteriota</taxon>
        <taxon>Cyanophyceae</taxon>
        <taxon>Pseudanabaenales</taxon>
        <taxon>Pseudanabaenaceae</taxon>
        <taxon>Pseudanabaena</taxon>
    </lineage>
</organism>
<sequence length="107" mass="12526">MVTKKPKYRITLHPLVGVEDLPLLPEFLRDDLAKYQFVLAIDPVQTQGVPSHNLRGDLRHYRALEIDYNGICYRLVYRVYESPTPKRVQVISFAEHDLAYEKAKERV</sequence>
<comment type="caution">
    <text evidence="1">The sequence shown here is derived from an EMBL/GenBank/DDBJ whole genome shotgun (WGS) entry which is preliminary data.</text>
</comment>
<evidence type="ECO:0000313" key="2">
    <source>
        <dbReference type="Proteomes" id="UP001301388"/>
    </source>
</evidence>
<dbReference type="RefSeq" id="WP_323261432.1">
    <property type="nucleotide sequence ID" value="NZ_JAYGIE010000039.1"/>
</dbReference>
<name>A0ABU5THU6_9CYAN</name>